<dbReference type="KEGG" id="banc:PU02_0239"/>
<gene>
    <name evidence="1" type="ORF">PU02_0239</name>
</gene>
<organism evidence="1 2">
    <name type="scientific">Bartonella ancashensis</name>
    <dbReference type="NCBI Taxonomy" id="1318743"/>
    <lineage>
        <taxon>Bacteria</taxon>
        <taxon>Pseudomonadati</taxon>
        <taxon>Pseudomonadota</taxon>
        <taxon>Alphaproteobacteria</taxon>
        <taxon>Hyphomicrobiales</taxon>
        <taxon>Bartonellaceae</taxon>
        <taxon>Bartonella</taxon>
    </lineage>
</organism>
<evidence type="ECO:0000313" key="1">
    <source>
        <dbReference type="EMBL" id="ALE03053.1"/>
    </source>
</evidence>
<name>A0A0M5KZ23_9HYPH</name>
<protein>
    <submittedName>
        <fullName evidence="1">Uncharacterized protein</fullName>
    </submittedName>
</protein>
<sequence length="47" mass="5767">MNARISWCVFLKREYFCFFIEFLEILEQKSKVSAIKKSDLYDRQENV</sequence>
<dbReference type="EMBL" id="CP010401">
    <property type="protein sequence ID" value="ALE03053.1"/>
    <property type="molecule type" value="Genomic_DNA"/>
</dbReference>
<dbReference type="PATRIC" id="fig|1318743.3.peg.249"/>
<proteinExistence type="predicted"/>
<dbReference type="AlphaFoldDB" id="A0A0M5KZ23"/>
<dbReference type="Proteomes" id="UP000057213">
    <property type="component" value="Chromosome"/>
</dbReference>
<keyword evidence="2" id="KW-1185">Reference proteome</keyword>
<accession>A0A0M5KZ23</accession>
<reference evidence="1 2" key="1">
    <citation type="journal article" date="2015" name="Genome Announc.">
        <title>Complete Genome Sequence of Bartonella ancashensis Strain 20.00, Isolated from the Blood of a Patient with Verruga Peruana.</title>
        <authorList>
            <person name="Hang J."/>
            <person name="Mullins K.E."/>
            <person name="Clifford R.J."/>
            <person name="Onmus-Leone F."/>
            <person name="Yang Y."/>
            <person name="Jiang J."/>
            <person name="Leguia M."/>
            <person name="Kasper M.R."/>
            <person name="Maguina C."/>
            <person name="Lesho E.P."/>
            <person name="Jarman R.G."/>
            <person name="Richards A.L."/>
            <person name="Blazes D."/>
        </authorList>
    </citation>
    <scope>NUCLEOTIDE SEQUENCE [LARGE SCALE GENOMIC DNA]</scope>
    <source>
        <strain evidence="1 2">20.00</strain>
    </source>
</reference>
<evidence type="ECO:0000313" key="2">
    <source>
        <dbReference type="Proteomes" id="UP000057213"/>
    </source>
</evidence>